<dbReference type="EMBL" id="JACCBU010000001">
    <property type="protein sequence ID" value="NYE73985.1"/>
    <property type="molecule type" value="Genomic_DNA"/>
</dbReference>
<keyword evidence="2" id="KW-1185">Reference proteome</keyword>
<name>A0A7Y9IBZ0_9ACTN</name>
<sequence>MIVTVLIMAKAPVPGLVKTRLGPPLTHHEAAAVAAAALTDTLTAVGATSGVRRVLALGGELDQALGASMISGALAGFTVIRQRGVGLAERIVNAHLDSGPGPVFQVGMDTPQLTPELIKLAVRDLVGPDGPDAVLGPAVDGGWWGLGLRRSEQVAPVGRVRMSTPDTGSDTLAALRSGGLRVGLLPALRDVDTIDDAVAVAATAPGTRFAELVGTLTGPAVR</sequence>
<dbReference type="Pfam" id="PF09837">
    <property type="entry name" value="DUF2064"/>
    <property type="match status" value="1"/>
</dbReference>
<reference evidence="1 2" key="1">
    <citation type="submission" date="2020-07" db="EMBL/GenBank/DDBJ databases">
        <title>Sequencing the genomes of 1000 actinobacteria strains.</title>
        <authorList>
            <person name="Klenk H.-P."/>
        </authorList>
    </citation>
    <scope>NUCLEOTIDE SEQUENCE [LARGE SCALE GENOMIC DNA]</scope>
    <source>
        <strain evidence="1 2">DSM 22083</strain>
    </source>
</reference>
<accession>A0A7Y9IBZ0</accession>
<dbReference type="InterPro" id="IPR029044">
    <property type="entry name" value="Nucleotide-diphossugar_trans"/>
</dbReference>
<dbReference type="SUPFAM" id="SSF53448">
    <property type="entry name" value="Nucleotide-diphospho-sugar transferases"/>
    <property type="match status" value="1"/>
</dbReference>
<dbReference type="RefSeq" id="WP_218871584.1">
    <property type="nucleotide sequence ID" value="NZ_JACCBU010000001.1"/>
</dbReference>
<gene>
    <name evidence="1" type="ORF">BKA15_005314</name>
</gene>
<proteinExistence type="predicted"/>
<evidence type="ECO:0000313" key="1">
    <source>
        <dbReference type="EMBL" id="NYE73985.1"/>
    </source>
</evidence>
<evidence type="ECO:0008006" key="3">
    <source>
        <dbReference type="Google" id="ProtNLM"/>
    </source>
</evidence>
<dbReference type="InterPro" id="IPR018641">
    <property type="entry name" value="Trfase_1_rSAM/seldom-assoc"/>
</dbReference>
<protein>
    <recommendedName>
        <fullName evidence="3">Glycosyltransferase involved in cell wall biogenesis</fullName>
    </recommendedName>
</protein>
<organism evidence="1 2">
    <name type="scientific">Microlunatus parietis</name>
    <dbReference type="NCBI Taxonomy" id="682979"/>
    <lineage>
        <taxon>Bacteria</taxon>
        <taxon>Bacillati</taxon>
        <taxon>Actinomycetota</taxon>
        <taxon>Actinomycetes</taxon>
        <taxon>Propionibacteriales</taxon>
        <taxon>Propionibacteriaceae</taxon>
        <taxon>Microlunatus</taxon>
    </lineage>
</organism>
<dbReference type="AlphaFoldDB" id="A0A7Y9IBZ0"/>
<dbReference type="Proteomes" id="UP000569914">
    <property type="component" value="Unassembled WGS sequence"/>
</dbReference>
<dbReference type="PANTHER" id="PTHR36529:SF1">
    <property type="entry name" value="GLYCOSYLTRANSFERASE"/>
    <property type="match status" value="1"/>
</dbReference>
<evidence type="ECO:0000313" key="2">
    <source>
        <dbReference type="Proteomes" id="UP000569914"/>
    </source>
</evidence>
<dbReference type="PANTHER" id="PTHR36529">
    <property type="entry name" value="SLL1095 PROTEIN"/>
    <property type="match status" value="1"/>
</dbReference>
<dbReference type="Gene3D" id="3.90.550.10">
    <property type="entry name" value="Spore Coat Polysaccharide Biosynthesis Protein SpsA, Chain A"/>
    <property type="match status" value="1"/>
</dbReference>
<comment type="caution">
    <text evidence="1">The sequence shown here is derived from an EMBL/GenBank/DDBJ whole genome shotgun (WGS) entry which is preliminary data.</text>
</comment>